<dbReference type="AlphaFoldDB" id="A0A2T0A264"/>
<evidence type="ECO:0000256" key="1">
    <source>
        <dbReference type="SAM" id="MobiDB-lite"/>
    </source>
</evidence>
<reference evidence="2 3" key="1">
    <citation type="journal article" date="2018" name="Elife">
        <title>Functional genomics of lipid metabolism in the oleaginous yeast Rhodosporidium toruloides.</title>
        <authorList>
            <person name="Coradetti S.T."/>
            <person name="Pinel D."/>
            <person name="Geiselman G."/>
            <person name="Ito M."/>
            <person name="Mondo S."/>
            <person name="Reilly M.C."/>
            <person name="Cheng Y.F."/>
            <person name="Bauer S."/>
            <person name="Grigoriev I."/>
            <person name="Gladden J.M."/>
            <person name="Simmons B.A."/>
            <person name="Brem R."/>
            <person name="Arkin A.P."/>
            <person name="Skerker J.M."/>
        </authorList>
    </citation>
    <scope>NUCLEOTIDE SEQUENCE [LARGE SCALE GENOMIC DNA]</scope>
    <source>
        <strain evidence="2 3">NBRC 0880</strain>
    </source>
</reference>
<feature type="compositionally biased region" description="Basic residues" evidence="1">
    <location>
        <begin position="41"/>
        <end position="50"/>
    </location>
</feature>
<feature type="compositionally biased region" description="Low complexity" evidence="1">
    <location>
        <begin position="24"/>
        <end position="38"/>
    </location>
</feature>
<dbReference type="Proteomes" id="UP000239560">
    <property type="component" value="Unassembled WGS sequence"/>
</dbReference>
<dbReference type="EMBL" id="LCTV02000010">
    <property type="protein sequence ID" value="PRQ72092.1"/>
    <property type="molecule type" value="Genomic_DNA"/>
</dbReference>
<protein>
    <submittedName>
        <fullName evidence="2">Uncharacterized protein</fullName>
    </submittedName>
</protein>
<accession>A0A2T0A264</accession>
<feature type="region of interest" description="Disordered" evidence="1">
    <location>
        <begin position="20"/>
        <end position="121"/>
    </location>
</feature>
<organism evidence="2 3">
    <name type="scientific">Rhodotorula toruloides</name>
    <name type="common">Yeast</name>
    <name type="synonym">Rhodosporidium toruloides</name>
    <dbReference type="NCBI Taxonomy" id="5286"/>
    <lineage>
        <taxon>Eukaryota</taxon>
        <taxon>Fungi</taxon>
        <taxon>Dikarya</taxon>
        <taxon>Basidiomycota</taxon>
        <taxon>Pucciniomycotina</taxon>
        <taxon>Microbotryomycetes</taxon>
        <taxon>Sporidiobolales</taxon>
        <taxon>Sporidiobolaceae</taxon>
        <taxon>Rhodotorula</taxon>
    </lineage>
</organism>
<evidence type="ECO:0000313" key="2">
    <source>
        <dbReference type="EMBL" id="PRQ72092.1"/>
    </source>
</evidence>
<evidence type="ECO:0000313" key="3">
    <source>
        <dbReference type="Proteomes" id="UP000239560"/>
    </source>
</evidence>
<proteinExistence type="predicted"/>
<feature type="compositionally biased region" description="Gly residues" evidence="1">
    <location>
        <begin position="111"/>
        <end position="121"/>
    </location>
</feature>
<name>A0A2T0A264_RHOTO</name>
<sequence length="121" mass="12970">MPAIEAEDALMAELFADLDASCFSPPSSSQPLAASQGSRARPAHPAKRVKPATPSPRPQTRADRLPRPTPSSRSAPSFQATQPAPFWDNPFAHPPLTQQSLAERDRRERAIGGGQACCGRD</sequence>
<gene>
    <name evidence="2" type="ORF">AAT19DRAFT_9431</name>
</gene>
<comment type="caution">
    <text evidence="2">The sequence shown here is derived from an EMBL/GenBank/DDBJ whole genome shotgun (WGS) entry which is preliminary data.</text>
</comment>